<accession>A0ABW6JL74</accession>
<dbReference type="Proteomes" id="UP001600650">
    <property type="component" value="Unassembled WGS sequence"/>
</dbReference>
<evidence type="ECO:0000313" key="2">
    <source>
        <dbReference type="Proteomes" id="UP001600650"/>
    </source>
</evidence>
<reference evidence="1 2" key="1">
    <citation type="submission" date="2024-09" db="EMBL/GenBank/DDBJ databases">
        <title>The Natural Products Discovery Center: Release of the First 8490 Sequenced Strains for Exploring Actinobacteria Biosynthetic Diversity.</title>
        <authorList>
            <person name="Kalkreuter E."/>
            <person name="Kautsar S.A."/>
            <person name="Yang D."/>
            <person name="Bader C.D."/>
            <person name="Teijaro C.N."/>
            <person name="Fluegel L."/>
            <person name="Davis C.M."/>
            <person name="Simpson J.R."/>
            <person name="Lauterbach L."/>
            <person name="Steele A.D."/>
            <person name="Gui C."/>
            <person name="Meng S."/>
            <person name="Li G."/>
            <person name="Viehrig K."/>
            <person name="Ye F."/>
            <person name="Su P."/>
            <person name="Kiefer A.F."/>
            <person name="Nichols A."/>
            <person name="Cepeda A.J."/>
            <person name="Yan W."/>
            <person name="Fan B."/>
            <person name="Jiang Y."/>
            <person name="Adhikari A."/>
            <person name="Zheng C.-J."/>
            <person name="Schuster L."/>
            <person name="Cowan T.M."/>
            <person name="Smanski M.J."/>
            <person name="Chevrette M.G."/>
            <person name="De Carvalho L.P.S."/>
            <person name="Shen B."/>
        </authorList>
    </citation>
    <scope>NUCLEOTIDE SEQUENCE [LARGE SCALE GENOMIC DNA]</scope>
    <source>
        <strain evidence="1 2">NPDC057399</strain>
    </source>
</reference>
<name>A0ABW6JL74_STRCE</name>
<organism evidence="1 2">
    <name type="scientific">Streptomyces cellulosae</name>
    <dbReference type="NCBI Taxonomy" id="1968"/>
    <lineage>
        <taxon>Bacteria</taxon>
        <taxon>Bacillati</taxon>
        <taxon>Actinomycetota</taxon>
        <taxon>Actinomycetes</taxon>
        <taxon>Kitasatosporales</taxon>
        <taxon>Streptomycetaceae</taxon>
        <taxon>Streptomyces</taxon>
    </lineage>
</organism>
<proteinExistence type="predicted"/>
<protein>
    <submittedName>
        <fullName evidence="1">Uncharacterized protein</fullName>
    </submittedName>
</protein>
<comment type="caution">
    <text evidence="1">The sequence shown here is derived from an EMBL/GenBank/DDBJ whole genome shotgun (WGS) entry which is preliminary data.</text>
</comment>
<dbReference type="RefSeq" id="WP_381727750.1">
    <property type="nucleotide sequence ID" value="NZ_JBHVBU010000081.1"/>
</dbReference>
<dbReference type="EMBL" id="JBHVBU010000081">
    <property type="protein sequence ID" value="MFE7966158.1"/>
    <property type="molecule type" value="Genomic_DNA"/>
</dbReference>
<evidence type="ECO:0000313" key="1">
    <source>
        <dbReference type="EMBL" id="MFE7966158.1"/>
    </source>
</evidence>
<gene>
    <name evidence="1" type="ORF">ACFU0X_24500</name>
</gene>
<sequence length="166" mass="18018">MTRNNRKHPSARDRRRARQAAARVSRTAACSYPLFAHRPPYTGYGLWLTPKSDARDVEDLPVAAATVLAMVRDLAPLYQDQVPTAALYLEQQIRAGVLHVATGQGAVTSVPVPDMATVLAETAHYFSEEPVPDGADGEDVGRMLHELHALGALVVDDNVIRLAVLV</sequence>
<keyword evidence="2" id="KW-1185">Reference proteome</keyword>